<name>A0A6V7UIF3_MELEN</name>
<dbReference type="EMBL" id="CAJEWN010000068">
    <property type="protein sequence ID" value="CAD2157914.1"/>
    <property type="molecule type" value="Genomic_DNA"/>
</dbReference>
<dbReference type="Proteomes" id="UP000580250">
    <property type="component" value="Unassembled WGS sequence"/>
</dbReference>
<gene>
    <name evidence="1" type="ORF">MENT_LOCUS12885</name>
</gene>
<protein>
    <submittedName>
        <fullName evidence="1">Uncharacterized protein</fullName>
    </submittedName>
</protein>
<proteinExistence type="predicted"/>
<evidence type="ECO:0000313" key="1">
    <source>
        <dbReference type="EMBL" id="CAD2157914.1"/>
    </source>
</evidence>
<comment type="caution">
    <text evidence="1">The sequence shown here is derived from an EMBL/GenBank/DDBJ whole genome shotgun (WGS) entry which is preliminary data.</text>
</comment>
<sequence>MSFSIKTNLNGIGKNFWKMSTPFQKGNQELFWHLMHRPFI</sequence>
<dbReference type="AlphaFoldDB" id="A0A6V7UIF3"/>
<evidence type="ECO:0000313" key="2">
    <source>
        <dbReference type="Proteomes" id="UP000580250"/>
    </source>
</evidence>
<reference evidence="1 2" key="1">
    <citation type="submission" date="2020-08" db="EMBL/GenBank/DDBJ databases">
        <authorList>
            <person name="Koutsovoulos G."/>
            <person name="Danchin GJ E."/>
        </authorList>
    </citation>
    <scope>NUCLEOTIDE SEQUENCE [LARGE SCALE GENOMIC DNA]</scope>
</reference>
<organism evidence="1 2">
    <name type="scientific">Meloidogyne enterolobii</name>
    <name type="common">Root-knot nematode worm</name>
    <name type="synonym">Meloidogyne mayaguensis</name>
    <dbReference type="NCBI Taxonomy" id="390850"/>
    <lineage>
        <taxon>Eukaryota</taxon>
        <taxon>Metazoa</taxon>
        <taxon>Ecdysozoa</taxon>
        <taxon>Nematoda</taxon>
        <taxon>Chromadorea</taxon>
        <taxon>Rhabditida</taxon>
        <taxon>Tylenchina</taxon>
        <taxon>Tylenchomorpha</taxon>
        <taxon>Tylenchoidea</taxon>
        <taxon>Meloidogynidae</taxon>
        <taxon>Meloidogyninae</taxon>
        <taxon>Meloidogyne</taxon>
    </lineage>
</organism>
<accession>A0A6V7UIF3</accession>